<dbReference type="EC" id="3.6.4.13" evidence="7"/>
<proteinExistence type="inferred from homology"/>
<dbReference type="InterPro" id="IPR014014">
    <property type="entry name" value="RNA_helicase_DEAD_Q_motif"/>
</dbReference>
<dbReference type="GO" id="GO:0005524">
    <property type="term" value="F:ATP binding"/>
    <property type="evidence" value="ECO:0007669"/>
    <property type="project" value="UniProtKB-UniRule"/>
</dbReference>
<evidence type="ECO:0000313" key="12">
    <source>
        <dbReference type="EMBL" id="RIA94446.1"/>
    </source>
</evidence>
<dbReference type="GO" id="GO:0016787">
    <property type="term" value="F:hydrolase activity"/>
    <property type="evidence" value="ECO:0007669"/>
    <property type="project" value="UniProtKB-KW"/>
</dbReference>
<dbReference type="PROSITE" id="PS51192">
    <property type="entry name" value="HELICASE_ATP_BIND_1"/>
    <property type="match status" value="1"/>
</dbReference>
<dbReference type="Proteomes" id="UP000265703">
    <property type="component" value="Unassembled WGS sequence"/>
</dbReference>
<dbReference type="Gene3D" id="3.40.50.300">
    <property type="entry name" value="P-loop containing nucleotide triphosphate hydrolases"/>
    <property type="match status" value="2"/>
</dbReference>
<evidence type="ECO:0000256" key="2">
    <source>
        <dbReference type="ARBA" id="ARBA00022801"/>
    </source>
</evidence>
<gene>
    <name evidence="12" type="ORF">C1645_560228</name>
</gene>
<keyword evidence="5 7" id="KW-0694">RNA-binding</keyword>
<name>A0A397TBW7_9GLOM</name>
<dbReference type="PROSITE" id="PS51195">
    <property type="entry name" value="Q_MOTIF"/>
    <property type="match status" value="1"/>
</dbReference>
<organism evidence="12 13">
    <name type="scientific">Glomus cerebriforme</name>
    <dbReference type="NCBI Taxonomy" id="658196"/>
    <lineage>
        <taxon>Eukaryota</taxon>
        <taxon>Fungi</taxon>
        <taxon>Fungi incertae sedis</taxon>
        <taxon>Mucoromycota</taxon>
        <taxon>Glomeromycotina</taxon>
        <taxon>Glomeromycetes</taxon>
        <taxon>Glomerales</taxon>
        <taxon>Glomeraceae</taxon>
        <taxon>Glomus</taxon>
    </lineage>
</organism>
<reference evidence="12 13" key="1">
    <citation type="submission" date="2018-06" db="EMBL/GenBank/DDBJ databases">
        <title>Comparative genomics reveals the genomic features of Rhizophagus irregularis, R. cerebriforme, R. diaphanum and Gigaspora rosea, and their symbiotic lifestyle signature.</title>
        <authorList>
            <person name="Morin E."/>
            <person name="San Clemente H."/>
            <person name="Chen E.C.H."/>
            <person name="De La Providencia I."/>
            <person name="Hainaut M."/>
            <person name="Kuo A."/>
            <person name="Kohler A."/>
            <person name="Murat C."/>
            <person name="Tang N."/>
            <person name="Roy S."/>
            <person name="Loubradou J."/>
            <person name="Henrissat B."/>
            <person name="Grigoriev I.V."/>
            <person name="Corradi N."/>
            <person name="Roux C."/>
            <person name="Martin F.M."/>
        </authorList>
    </citation>
    <scope>NUCLEOTIDE SEQUENCE [LARGE SCALE GENOMIC DNA]</scope>
    <source>
        <strain evidence="12 13">DAOM 227022</strain>
    </source>
</reference>
<feature type="domain" description="Helicase C-terminal" evidence="10">
    <location>
        <begin position="276"/>
        <end position="421"/>
    </location>
</feature>
<feature type="region of interest" description="Disordered" evidence="8">
    <location>
        <begin position="1"/>
        <end position="31"/>
    </location>
</feature>
<evidence type="ECO:0000259" key="9">
    <source>
        <dbReference type="PROSITE" id="PS51192"/>
    </source>
</evidence>
<evidence type="ECO:0000256" key="6">
    <source>
        <dbReference type="PROSITE-ProRule" id="PRU00552"/>
    </source>
</evidence>
<protein>
    <recommendedName>
        <fullName evidence="7">ATP-dependent RNA helicase</fullName>
        <ecNumber evidence="7">3.6.4.13</ecNumber>
    </recommendedName>
</protein>
<keyword evidence="4 7" id="KW-0067">ATP-binding</keyword>
<evidence type="ECO:0000256" key="8">
    <source>
        <dbReference type="SAM" id="MobiDB-lite"/>
    </source>
</evidence>
<dbReference type="EMBL" id="QKYT01000080">
    <property type="protein sequence ID" value="RIA94446.1"/>
    <property type="molecule type" value="Genomic_DNA"/>
</dbReference>
<dbReference type="GO" id="GO:0003724">
    <property type="term" value="F:RNA helicase activity"/>
    <property type="evidence" value="ECO:0007669"/>
    <property type="project" value="UniProtKB-EC"/>
</dbReference>
<evidence type="ECO:0000256" key="3">
    <source>
        <dbReference type="ARBA" id="ARBA00022806"/>
    </source>
</evidence>
<comment type="caution">
    <text evidence="12">The sequence shown here is derived from an EMBL/GenBank/DDBJ whole genome shotgun (WGS) entry which is preliminary data.</text>
</comment>
<dbReference type="InterPro" id="IPR001650">
    <property type="entry name" value="Helicase_C-like"/>
</dbReference>
<evidence type="ECO:0000259" key="10">
    <source>
        <dbReference type="PROSITE" id="PS51194"/>
    </source>
</evidence>
<keyword evidence="1 7" id="KW-0547">Nucleotide-binding</keyword>
<dbReference type="AlphaFoldDB" id="A0A397TBW7"/>
<evidence type="ECO:0000256" key="1">
    <source>
        <dbReference type="ARBA" id="ARBA00022741"/>
    </source>
</evidence>
<keyword evidence="2 7" id="KW-0378">Hydrolase</keyword>
<dbReference type="InterPro" id="IPR011545">
    <property type="entry name" value="DEAD/DEAH_box_helicase_dom"/>
</dbReference>
<dbReference type="GO" id="GO:0003723">
    <property type="term" value="F:RNA binding"/>
    <property type="evidence" value="ECO:0007669"/>
    <property type="project" value="UniProtKB-UniRule"/>
</dbReference>
<dbReference type="PANTHER" id="PTHR24031">
    <property type="entry name" value="RNA HELICASE"/>
    <property type="match status" value="1"/>
</dbReference>
<dbReference type="SMART" id="SM00487">
    <property type="entry name" value="DEXDc"/>
    <property type="match status" value="1"/>
</dbReference>
<evidence type="ECO:0000256" key="4">
    <source>
        <dbReference type="ARBA" id="ARBA00022840"/>
    </source>
</evidence>
<dbReference type="InterPro" id="IPR027417">
    <property type="entry name" value="P-loop_NTPase"/>
</dbReference>
<dbReference type="OrthoDB" id="4726at2759"/>
<dbReference type="Pfam" id="PF00270">
    <property type="entry name" value="DEAD"/>
    <property type="match status" value="1"/>
</dbReference>
<comment type="catalytic activity">
    <reaction evidence="7">
        <text>ATP + H2O = ADP + phosphate + H(+)</text>
        <dbReference type="Rhea" id="RHEA:13065"/>
        <dbReference type="ChEBI" id="CHEBI:15377"/>
        <dbReference type="ChEBI" id="CHEBI:15378"/>
        <dbReference type="ChEBI" id="CHEBI:30616"/>
        <dbReference type="ChEBI" id="CHEBI:43474"/>
        <dbReference type="ChEBI" id="CHEBI:456216"/>
        <dbReference type="EC" id="3.6.4.13"/>
    </reaction>
</comment>
<comment type="domain">
    <text evidence="7">The Q motif is unique to and characteristic of the DEAD box family of RNA helicases and controls ATP binding and hydrolysis.</text>
</comment>
<feature type="short sequence motif" description="Q motif" evidence="6">
    <location>
        <begin position="48"/>
        <end position="76"/>
    </location>
</feature>
<comment type="function">
    <text evidence="7">RNA helicase.</text>
</comment>
<accession>A0A397TBW7</accession>
<keyword evidence="13" id="KW-1185">Reference proteome</keyword>
<dbReference type="PROSITE" id="PS51194">
    <property type="entry name" value="HELICASE_CTER"/>
    <property type="match status" value="1"/>
</dbReference>
<evidence type="ECO:0000313" key="13">
    <source>
        <dbReference type="Proteomes" id="UP000265703"/>
    </source>
</evidence>
<dbReference type="InterPro" id="IPR014001">
    <property type="entry name" value="Helicase_ATP-bd"/>
</dbReference>
<comment type="similarity">
    <text evidence="7">Belongs to the DEAD box helicase family.</text>
</comment>
<keyword evidence="3 7" id="KW-0347">Helicase</keyword>
<dbReference type="SUPFAM" id="SSF52540">
    <property type="entry name" value="P-loop containing nucleoside triphosphate hydrolases"/>
    <property type="match status" value="2"/>
</dbReference>
<dbReference type="STRING" id="658196.A0A397TBW7"/>
<feature type="compositionally biased region" description="Polar residues" evidence="8">
    <location>
        <begin position="19"/>
        <end position="31"/>
    </location>
</feature>
<feature type="domain" description="Helicase ATP-binding" evidence="9">
    <location>
        <begin position="79"/>
        <end position="251"/>
    </location>
</feature>
<evidence type="ECO:0000259" key="11">
    <source>
        <dbReference type="PROSITE" id="PS51195"/>
    </source>
</evidence>
<dbReference type="Pfam" id="PF00271">
    <property type="entry name" value="Helicase_C"/>
    <property type="match status" value="1"/>
</dbReference>
<sequence length="421" mass="48556">MNRIGVAPPRNNSEDRSGTRYNRGQSNQSIGYNNQREMLSDNWKQVVSTFEEMKLKSEILRGIRALGYDHPTSIQQRATMAILSRRDAIIQIPRLEERTITYIAALLQQIDTRDKSCQAIIIVHSKDLCYAIQDLINVMGQYMQFSCLVCIGGTPVRQDVEKLRNEGQQIIVGTPGRLTGLILDRRFDFKRVKTIIVEDSCIMFNSNFRMQAFDIIYKLPKSAQKVLMTTATTFTLADIKNKITNNTIIVLNNVHMSDGLRLYYTIVEKDDQKLNALCEIYKDVNIQKSVVFCENSERVDWLTDKLATLFENMTVYSMHSFTRQSDRHEIVKSFWKSRAALIVTTDCFSSVLAFHPVDYSVHFDLPYKKEEYHDRLCCCGAYGSPGVAINILVKGQLYDLGVLERYYRLQSQELLENRDFH</sequence>
<evidence type="ECO:0000256" key="5">
    <source>
        <dbReference type="ARBA" id="ARBA00022884"/>
    </source>
</evidence>
<feature type="domain" description="DEAD-box RNA helicase Q" evidence="11">
    <location>
        <begin position="48"/>
        <end position="76"/>
    </location>
</feature>
<evidence type="ECO:0000256" key="7">
    <source>
        <dbReference type="RuleBase" id="RU365068"/>
    </source>
</evidence>